<comment type="subcellular location">
    <subcellularLocation>
        <location evidence="1">Virion</location>
    </subcellularLocation>
</comment>
<protein>
    <submittedName>
        <fullName evidence="4">Phage tail protein</fullName>
    </submittedName>
</protein>
<dbReference type="Pfam" id="PF12236">
    <property type="entry name" value="Head-tail_con"/>
    <property type="match status" value="1"/>
</dbReference>
<dbReference type="InterPro" id="IPR020991">
    <property type="entry name" value="Connector_podovirus"/>
</dbReference>
<dbReference type="EMBL" id="JADOEL010000005">
    <property type="protein sequence ID" value="MBF8177815.1"/>
    <property type="molecule type" value="Genomic_DNA"/>
</dbReference>
<comment type="caution">
    <text evidence="4">The sequence shown here is derived from an EMBL/GenBank/DDBJ whole genome shotgun (WGS) entry which is preliminary data.</text>
</comment>
<evidence type="ECO:0000256" key="2">
    <source>
        <dbReference type="ARBA" id="ARBA00022612"/>
    </source>
</evidence>
<keyword evidence="2" id="KW-1188">Viral release from host cell</keyword>
<reference evidence="4 5" key="1">
    <citation type="submission" date="2020-11" db="EMBL/GenBank/DDBJ databases">
        <title>WGS of Herminiimonas contaminans strain Marseille-Q4544 isolated from planarians Schmidtea mediterranea.</title>
        <authorList>
            <person name="Kangale L."/>
        </authorList>
    </citation>
    <scope>NUCLEOTIDE SEQUENCE [LARGE SCALE GENOMIC DNA]</scope>
    <source>
        <strain evidence="4 5">Marseille-Q4544</strain>
    </source>
</reference>
<sequence length="573" mass="64167">MEDTKVAIYNRLIGSLRLERDSYISHWRDLNEYILPRSARFFISQTGRGEKRNKKIVNNTATLSSRTLSSGMMAGVTSPARPWFKLSTGNPDLDDMDDVKDWLDQVGVRMREVFTRSNLYNALPIVYAELGVYGTAAMAALEDDETIIRFQNFPIGSYAIANDERGKVDTIIREWQMTARQLVQKFGIENCSDQVRRMYQANEGEQWIEVAHVVRRNPNFDPDKLHSKHKKFQSCYMERGAVGTTNPSDPEKFLRESGFDDFPVMVPRWSVTGEDIYGNSPAMDALGDIMALQLKEKRKAMMIDKGANPPMAAPSALKNQRASLLPGDVTYVDVNQGSQGFKPVYEPNPTWLSALTADIQNDEQRIKRAFFEDLFLMLTNMERAQITATEIAERKEEKLLVLGPVIDRLNDELLDPLIDRTFAIMVQRSRPDWDAGLPGLIPVPPDSMRDVELKVEYTSVMAQALRMVGLGSIERFAGFMGNMAAADPSVLDKWNRDATIDEYGGMIGLTPKIINSEEEVAAIRAQRAKQQQAAESMQLAEQGAKAAQTMASADLSGDNALARVIQNMQGATA</sequence>
<gene>
    <name evidence="4" type="ORF">IXC47_08995</name>
</gene>
<dbReference type="RefSeq" id="WP_195875365.1">
    <property type="nucleotide sequence ID" value="NZ_JADOEL010000005.1"/>
</dbReference>
<name>A0ABS0ESW6_9BURK</name>
<keyword evidence="5" id="KW-1185">Reference proteome</keyword>
<keyword evidence="3" id="KW-0231">Viral genome packaging</keyword>
<evidence type="ECO:0000313" key="4">
    <source>
        <dbReference type="EMBL" id="MBF8177815.1"/>
    </source>
</evidence>
<dbReference type="Proteomes" id="UP000657372">
    <property type="component" value="Unassembled WGS sequence"/>
</dbReference>
<evidence type="ECO:0000256" key="1">
    <source>
        <dbReference type="ARBA" id="ARBA00004328"/>
    </source>
</evidence>
<proteinExistence type="predicted"/>
<evidence type="ECO:0000256" key="3">
    <source>
        <dbReference type="ARBA" id="ARBA00023219"/>
    </source>
</evidence>
<evidence type="ECO:0000313" key="5">
    <source>
        <dbReference type="Proteomes" id="UP000657372"/>
    </source>
</evidence>
<accession>A0ABS0ESW6</accession>
<organism evidence="4 5">
    <name type="scientific">Herminiimonas contaminans</name>
    <dbReference type="NCBI Taxonomy" id="1111140"/>
    <lineage>
        <taxon>Bacteria</taxon>
        <taxon>Pseudomonadati</taxon>
        <taxon>Pseudomonadota</taxon>
        <taxon>Betaproteobacteria</taxon>
        <taxon>Burkholderiales</taxon>
        <taxon>Oxalobacteraceae</taxon>
        <taxon>Herminiimonas</taxon>
    </lineage>
</organism>